<feature type="domain" description="YCII-related" evidence="2">
    <location>
        <begin position="2"/>
        <end position="91"/>
    </location>
</feature>
<accession>A0A7G6SME3</accession>
<dbReference type="AlphaFoldDB" id="A0A7G6SME3"/>
<dbReference type="Proteomes" id="UP000515465">
    <property type="component" value="Chromosome"/>
</dbReference>
<reference evidence="3" key="1">
    <citation type="journal article" date="2020" name="Mol. Plant Microbe Interact.">
        <title>Complete genome sequences of four natural Pseudomonas isolates that catabolize a wide range of aromatic compounds relevant to lignin valorization.</title>
        <authorList>
            <person name="Hatmaker E.A."/>
            <person name="Presle G."/>
            <person name="Cannon O."/>
            <person name="Guss A.M."/>
            <person name="Elkins J.G."/>
        </authorList>
    </citation>
    <scope>NUCLEOTIDE SEQUENCE</scope>
    <source>
        <strain evidence="3">583</strain>
    </source>
</reference>
<evidence type="ECO:0000313" key="3">
    <source>
        <dbReference type="EMBL" id="QND55675.1"/>
    </source>
</evidence>
<proteinExistence type="inferred from homology"/>
<protein>
    <recommendedName>
        <fullName evidence="2">YCII-related domain-containing protein</fullName>
    </recommendedName>
</protein>
<comment type="similarity">
    <text evidence="1">Belongs to the YciI family.</text>
</comment>
<dbReference type="EMBL" id="CP050296">
    <property type="protein sequence ID" value="QND55675.1"/>
    <property type="molecule type" value="Genomic_DNA"/>
</dbReference>
<dbReference type="RefSeq" id="WP_183461223.1">
    <property type="nucleotide sequence ID" value="NZ_CP050296.1"/>
</dbReference>
<gene>
    <name evidence="3" type="ORF">HB778_02540</name>
</gene>
<dbReference type="SUPFAM" id="SSF54909">
    <property type="entry name" value="Dimeric alpha+beta barrel"/>
    <property type="match status" value="1"/>
</dbReference>
<evidence type="ECO:0000256" key="1">
    <source>
        <dbReference type="ARBA" id="ARBA00007689"/>
    </source>
</evidence>
<evidence type="ECO:0000259" key="2">
    <source>
        <dbReference type="Pfam" id="PF03795"/>
    </source>
</evidence>
<sequence length="98" mass="10904">MKYYLCKYIPPRADFLATMTAAEREWMGEHGVFLNRLLDQGLIVAHGPVIDDTGGYGVSLYQIADDQDIAALTSEDPIVKNGVGHYEHYTMLSLKARG</sequence>
<evidence type="ECO:0000313" key="4">
    <source>
        <dbReference type="Proteomes" id="UP000515465"/>
    </source>
</evidence>
<dbReference type="Pfam" id="PF03795">
    <property type="entry name" value="YCII"/>
    <property type="match status" value="1"/>
</dbReference>
<dbReference type="InterPro" id="IPR005545">
    <property type="entry name" value="YCII"/>
</dbReference>
<organism evidence="3 4">
    <name type="scientific">Mesorhizobium huakuii</name>
    <dbReference type="NCBI Taxonomy" id="28104"/>
    <lineage>
        <taxon>Bacteria</taxon>
        <taxon>Pseudomonadati</taxon>
        <taxon>Pseudomonadota</taxon>
        <taxon>Alphaproteobacteria</taxon>
        <taxon>Hyphomicrobiales</taxon>
        <taxon>Phyllobacteriaceae</taxon>
        <taxon>Mesorhizobium</taxon>
    </lineage>
</organism>
<dbReference type="InterPro" id="IPR011008">
    <property type="entry name" value="Dimeric_a/b-barrel"/>
</dbReference>
<name>A0A7G6SME3_9HYPH</name>